<evidence type="ECO:0000256" key="1">
    <source>
        <dbReference type="SAM" id="MobiDB-lite"/>
    </source>
</evidence>
<evidence type="ECO:0000259" key="2">
    <source>
        <dbReference type="PROSITE" id="PS50011"/>
    </source>
</evidence>
<dbReference type="InterPro" id="IPR011009">
    <property type="entry name" value="Kinase-like_dom_sf"/>
</dbReference>
<dbReference type="SMART" id="SM00220">
    <property type="entry name" value="S_TKc"/>
    <property type="match status" value="1"/>
</dbReference>
<dbReference type="PANTHER" id="PTHR37171:SF1">
    <property type="entry name" value="SERINE_THREONINE-PROTEIN KINASE YRZF-RELATED"/>
    <property type="match status" value="1"/>
</dbReference>
<feature type="region of interest" description="Disordered" evidence="1">
    <location>
        <begin position="882"/>
        <end position="902"/>
    </location>
</feature>
<accession>A0A646KLD4</accession>
<protein>
    <submittedName>
        <fullName evidence="3">Lantipeptide synthetase</fullName>
    </submittedName>
</protein>
<dbReference type="InterPro" id="IPR052396">
    <property type="entry name" value="Meiotic_Drive_Suppr_Kinase"/>
</dbReference>
<dbReference type="PANTHER" id="PTHR37171">
    <property type="entry name" value="SERINE/THREONINE-PROTEIN KINASE YRZF-RELATED"/>
    <property type="match status" value="1"/>
</dbReference>
<evidence type="ECO:0000313" key="3">
    <source>
        <dbReference type="EMBL" id="MQT03025.1"/>
    </source>
</evidence>
<feature type="domain" description="Protein kinase" evidence="2">
    <location>
        <begin position="230"/>
        <end position="496"/>
    </location>
</feature>
<evidence type="ECO:0000313" key="4">
    <source>
        <dbReference type="Proteomes" id="UP000419138"/>
    </source>
</evidence>
<dbReference type="Gene3D" id="1.10.510.10">
    <property type="entry name" value="Transferase(Phosphotransferase) domain 1"/>
    <property type="match status" value="1"/>
</dbReference>
<name>A0A646KLD4_STRJU</name>
<sequence>MNPEYAAYCQADDDFYDTPHRSQRTADDGETLYAPARTPAPQGWETTRHGDWFSYTPLGLKLPPQGWKIHVSAALDNAESVLRRVADYCLPRRIPFKFVPGHALLLLRNSKYGDRAGSGKFITVYPHSDDVFPEVCTDLMALLKGEHGPYVLSDLRCGDGPVYVRYGAFSARFCLGPDGRWVTGIADPSGTLVPDPRGPSFKIPEWVTPPAFLTPHLEARAAVGTQELPYEFLGALHFSNGGGVYTARDTRSGAKAVLKEARPYAGLATDGADAIARLERERTALEQLAGLDLVPRVLGVHDVGDHRFLALEHISGTPLHTLFVRRFPLMSAEPGPERLAEHVAWACRIHGLVEKAVEAVHARGIVFSDLHMSNIMVSDDESRVVLLDFEAASPAAENQRQIVANPAFIAPAGRRGLDIDRYALACLRLALFLPLTTLLLTDRRRVLRLVRDITRIYPVTEDELRPAVEEILRDAPAPGPAEITVPGQRGPGTPVAEDARIPGPRRGLRTPGSAASADPADIPEPGDWPLSRDSMARAILASFTPDRADRCFPGDILQFASPAGGQCLGYGAAGVLHALHETGAPDCPEALEWLLERVKAPVSGTPLGLYDGLSGIAWTLRRLGRPEQALETAQLIIRQPLDGMGHDLHGGHAGIALVLDELAHTADGAEATALRRAADRCVTLAAQALESGPPSVYTGLLRGATGLALLFIRRYESTGDPALLDLAADALRRDLARCKPHTDGALLVIEGKRAMPYLGAGSAGLAMVLDEYLAHRPDAAFDAARQAMQPALRSAFYVQPGLFRGVAGLMLQLARTPVGDPAERQRVIHRHAVLLGVHSLPYAGELAFPGEQSMRRSMDLATGTAGCLLALGSAYGDIPAPLPFLSPRERPTTRPQPGAVHQ</sequence>
<organism evidence="3 4">
    <name type="scientific">Streptomyces jumonjinensis</name>
    <dbReference type="NCBI Taxonomy" id="1945"/>
    <lineage>
        <taxon>Bacteria</taxon>
        <taxon>Bacillati</taxon>
        <taxon>Actinomycetota</taxon>
        <taxon>Actinomycetes</taxon>
        <taxon>Kitasatosporales</taxon>
        <taxon>Streptomycetaceae</taxon>
        <taxon>Streptomyces</taxon>
    </lineage>
</organism>
<dbReference type="Proteomes" id="UP000419138">
    <property type="component" value="Unassembled WGS sequence"/>
</dbReference>
<reference evidence="3 4" key="1">
    <citation type="submission" date="2019-05" db="EMBL/GenBank/DDBJ databases">
        <title>Comparative genomics and metabolomics analyses of clavulanic acid producing Streptomyces species provides insight into specialized metabolism and evolution of beta-lactam biosynthetic gene clusters.</title>
        <authorList>
            <person name="Moore M.A."/>
            <person name="Cruz-Morales P."/>
            <person name="Barona Gomez F."/>
            <person name="Kapil T."/>
        </authorList>
    </citation>
    <scope>NUCLEOTIDE SEQUENCE [LARGE SCALE GENOMIC DNA]</scope>
    <source>
        <strain evidence="3 4">NRRL 5741</strain>
    </source>
</reference>
<gene>
    <name evidence="3" type="ORF">FF041_23405</name>
</gene>
<dbReference type="InterPro" id="IPR058053">
    <property type="entry name" value="RamC_C"/>
</dbReference>
<feature type="region of interest" description="Disordered" evidence="1">
    <location>
        <begin position="473"/>
        <end position="528"/>
    </location>
</feature>
<dbReference type="SMART" id="SM01260">
    <property type="entry name" value="LANC_like"/>
    <property type="match status" value="1"/>
</dbReference>
<dbReference type="CDD" id="cd04791">
    <property type="entry name" value="LanC_SerThrkinase"/>
    <property type="match status" value="1"/>
</dbReference>
<proteinExistence type="predicted"/>
<dbReference type="Pfam" id="PF00069">
    <property type="entry name" value="Pkinase"/>
    <property type="match status" value="1"/>
</dbReference>
<dbReference type="Pfam" id="PF25816">
    <property type="entry name" value="RamC_N"/>
    <property type="match status" value="1"/>
</dbReference>
<comment type="caution">
    <text evidence="3">The sequence shown here is derived from an EMBL/GenBank/DDBJ whole genome shotgun (WGS) entry which is preliminary data.</text>
</comment>
<keyword evidence="4" id="KW-1185">Reference proteome</keyword>
<dbReference type="Gene3D" id="1.50.10.20">
    <property type="match status" value="2"/>
</dbReference>
<dbReference type="PROSITE" id="PS50011">
    <property type="entry name" value="PROTEIN_KINASE_DOM"/>
    <property type="match status" value="1"/>
</dbReference>
<dbReference type="NCBIfam" id="NF038151">
    <property type="entry name" value="lanthi_synth_III"/>
    <property type="match status" value="1"/>
</dbReference>
<dbReference type="AlphaFoldDB" id="A0A646KLD4"/>
<dbReference type="InterPro" id="IPR057929">
    <property type="entry name" value="RamC_N"/>
</dbReference>
<dbReference type="InterPro" id="IPR053524">
    <property type="entry name" value="Aerial_hyphae_peptide-synth"/>
</dbReference>
<dbReference type="InterPro" id="IPR000719">
    <property type="entry name" value="Prot_kinase_dom"/>
</dbReference>
<dbReference type="SUPFAM" id="SSF56112">
    <property type="entry name" value="Protein kinase-like (PK-like)"/>
    <property type="match status" value="1"/>
</dbReference>
<dbReference type="GO" id="GO:0005524">
    <property type="term" value="F:ATP binding"/>
    <property type="evidence" value="ECO:0007669"/>
    <property type="project" value="InterPro"/>
</dbReference>
<dbReference type="GO" id="GO:0004672">
    <property type="term" value="F:protein kinase activity"/>
    <property type="evidence" value="ECO:0007669"/>
    <property type="project" value="InterPro"/>
</dbReference>
<dbReference type="SUPFAM" id="SSF158745">
    <property type="entry name" value="LanC-like"/>
    <property type="match status" value="1"/>
</dbReference>
<dbReference type="GO" id="GO:0031179">
    <property type="term" value="P:peptide modification"/>
    <property type="evidence" value="ECO:0007669"/>
    <property type="project" value="InterPro"/>
</dbReference>
<dbReference type="InterPro" id="IPR007822">
    <property type="entry name" value="LANC-like"/>
</dbReference>
<dbReference type="EMBL" id="VCLA01000160">
    <property type="protein sequence ID" value="MQT03025.1"/>
    <property type="molecule type" value="Genomic_DNA"/>
</dbReference>
<dbReference type="RefSeq" id="WP_323392464.1">
    <property type="nucleotide sequence ID" value="NZ_JBEPDZ010000009.1"/>
</dbReference>